<protein>
    <recommendedName>
        <fullName evidence="3">Bacteriocin-protection protein, YdeI/OmpD-associated family</fullName>
    </recommendedName>
</protein>
<evidence type="ECO:0000313" key="2">
    <source>
        <dbReference type="Proteomes" id="UP000075420"/>
    </source>
</evidence>
<dbReference type="Pfam" id="PF13376">
    <property type="entry name" value="OmdA"/>
    <property type="match status" value="1"/>
</dbReference>
<evidence type="ECO:0008006" key="3">
    <source>
        <dbReference type="Google" id="ProtNLM"/>
    </source>
</evidence>
<proteinExistence type="predicted"/>
<gene>
    <name evidence="1" type="ORF">BE08_29005</name>
</gene>
<accession>A0A150PPV9</accession>
<dbReference type="EMBL" id="JELY01000958">
    <property type="protein sequence ID" value="KYF57468.1"/>
    <property type="molecule type" value="Genomic_DNA"/>
</dbReference>
<organism evidence="1 2">
    <name type="scientific">Sorangium cellulosum</name>
    <name type="common">Polyangium cellulosum</name>
    <dbReference type="NCBI Taxonomy" id="56"/>
    <lineage>
        <taxon>Bacteria</taxon>
        <taxon>Pseudomonadati</taxon>
        <taxon>Myxococcota</taxon>
        <taxon>Polyangia</taxon>
        <taxon>Polyangiales</taxon>
        <taxon>Polyangiaceae</taxon>
        <taxon>Sorangium</taxon>
    </lineage>
</organism>
<name>A0A150PPV9_SORCE</name>
<comment type="caution">
    <text evidence="1">The sequence shown here is derived from an EMBL/GenBank/DDBJ whole genome shotgun (WGS) entry which is preliminary data.</text>
</comment>
<evidence type="ECO:0000313" key="1">
    <source>
        <dbReference type="EMBL" id="KYF57468.1"/>
    </source>
</evidence>
<dbReference type="Proteomes" id="UP000075420">
    <property type="component" value="Unassembled WGS sequence"/>
</dbReference>
<reference evidence="1 2" key="1">
    <citation type="submission" date="2014-02" db="EMBL/GenBank/DDBJ databases">
        <title>The small core and large imbalanced accessory genome model reveals a collaborative survival strategy of Sorangium cellulosum strains in nature.</title>
        <authorList>
            <person name="Han K."/>
            <person name="Peng R."/>
            <person name="Blom J."/>
            <person name="Li Y.-Z."/>
        </authorList>
    </citation>
    <scope>NUCLEOTIDE SEQUENCE [LARGE SCALE GENOMIC DNA]</scope>
    <source>
        <strain evidence="1 2">So0157-25</strain>
    </source>
</reference>
<sequence>MAPIVPDKKKIKSFPDEAAFEAWLAANHARETELWLRIYKKDSGEPTVTYAQALDVALCWGWIDGIRKTMDERSFLQRFTPRRARSVWSQINRDHVARLTAAGRMTPHGQRHVDAARADGRWDAAYAPIRSATEATIPDDLRAAIEANPRARETFQALGRQNLFALAFRMSNMKTPAGRARKIAALVAMLARGETIVPERGGQPTATRKASPQRP</sequence>
<dbReference type="AlphaFoldDB" id="A0A150PPV9"/>